<dbReference type="RefSeq" id="WP_146921794.1">
    <property type="nucleotide sequence ID" value="NZ_CP042430.1"/>
</dbReference>
<organism evidence="1 2">
    <name type="scientific">Baekduia soli</name>
    <dbReference type="NCBI Taxonomy" id="496014"/>
    <lineage>
        <taxon>Bacteria</taxon>
        <taxon>Bacillati</taxon>
        <taxon>Actinomycetota</taxon>
        <taxon>Thermoleophilia</taxon>
        <taxon>Solirubrobacterales</taxon>
        <taxon>Baekduiaceae</taxon>
        <taxon>Baekduia</taxon>
    </lineage>
</organism>
<evidence type="ECO:0000313" key="1">
    <source>
        <dbReference type="EMBL" id="QEC49433.1"/>
    </source>
</evidence>
<proteinExistence type="predicted"/>
<dbReference type="KEGG" id="bsol:FSW04_18895"/>
<evidence type="ECO:0000313" key="2">
    <source>
        <dbReference type="Proteomes" id="UP000321805"/>
    </source>
</evidence>
<protein>
    <submittedName>
        <fullName evidence="1">Uncharacterized protein</fullName>
    </submittedName>
</protein>
<dbReference type="EMBL" id="CP042430">
    <property type="protein sequence ID" value="QEC49433.1"/>
    <property type="molecule type" value="Genomic_DNA"/>
</dbReference>
<dbReference type="AlphaFoldDB" id="A0A5B8U8I4"/>
<keyword evidence="2" id="KW-1185">Reference proteome</keyword>
<name>A0A5B8U8I4_9ACTN</name>
<dbReference type="Proteomes" id="UP000321805">
    <property type="component" value="Chromosome"/>
</dbReference>
<sequence length="90" mass="9856">MDPEVLMTGLPADPTTPGDSLWATYELLRRGATQRDEFTASPKIMDALDPHELRAILGVYVAAARLGWAVGDQMMRDIADGVDRDLGITR</sequence>
<accession>A0A5B8U8I4</accession>
<reference evidence="1 2" key="1">
    <citation type="journal article" date="2018" name="J. Microbiol.">
        <title>Baekduia soli gen. nov., sp. nov., a novel bacterium isolated from the soil of Baekdu Mountain and proposal of a novel family name, Baekduiaceae fam. nov.</title>
        <authorList>
            <person name="An D.S."/>
            <person name="Siddiqi M.Z."/>
            <person name="Kim K.H."/>
            <person name="Yu H.S."/>
            <person name="Im W.T."/>
        </authorList>
    </citation>
    <scope>NUCLEOTIDE SEQUENCE [LARGE SCALE GENOMIC DNA]</scope>
    <source>
        <strain evidence="1 2">BR7-21</strain>
    </source>
</reference>
<gene>
    <name evidence="1" type="ORF">FSW04_18895</name>
</gene>